<gene>
    <name evidence="1" type="ORF">L1987_17564</name>
</gene>
<dbReference type="EMBL" id="CM042023">
    <property type="protein sequence ID" value="KAI3812851.1"/>
    <property type="molecule type" value="Genomic_DNA"/>
</dbReference>
<dbReference type="Proteomes" id="UP001056120">
    <property type="component" value="Linkage Group LG06"/>
</dbReference>
<comment type="caution">
    <text evidence="1">The sequence shown here is derived from an EMBL/GenBank/DDBJ whole genome shotgun (WGS) entry which is preliminary data.</text>
</comment>
<keyword evidence="2" id="KW-1185">Reference proteome</keyword>
<protein>
    <submittedName>
        <fullName evidence="1">Uncharacterized protein</fullName>
    </submittedName>
</protein>
<accession>A0ACB9IZG7</accession>
<evidence type="ECO:0000313" key="2">
    <source>
        <dbReference type="Proteomes" id="UP001056120"/>
    </source>
</evidence>
<evidence type="ECO:0000313" key="1">
    <source>
        <dbReference type="EMBL" id="KAI3812851.1"/>
    </source>
</evidence>
<organism evidence="1 2">
    <name type="scientific">Smallanthus sonchifolius</name>
    <dbReference type="NCBI Taxonomy" id="185202"/>
    <lineage>
        <taxon>Eukaryota</taxon>
        <taxon>Viridiplantae</taxon>
        <taxon>Streptophyta</taxon>
        <taxon>Embryophyta</taxon>
        <taxon>Tracheophyta</taxon>
        <taxon>Spermatophyta</taxon>
        <taxon>Magnoliopsida</taxon>
        <taxon>eudicotyledons</taxon>
        <taxon>Gunneridae</taxon>
        <taxon>Pentapetalae</taxon>
        <taxon>asterids</taxon>
        <taxon>campanulids</taxon>
        <taxon>Asterales</taxon>
        <taxon>Asteraceae</taxon>
        <taxon>Asteroideae</taxon>
        <taxon>Heliantheae alliance</taxon>
        <taxon>Millerieae</taxon>
        <taxon>Smallanthus</taxon>
    </lineage>
</organism>
<reference evidence="2" key="1">
    <citation type="journal article" date="2022" name="Mol. Ecol. Resour.">
        <title>The genomes of chicory, endive, great burdock and yacon provide insights into Asteraceae palaeo-polyploidization history and plant inulin production.</title>
        <authorList>
            <person name="Fan W."/>
            <person name="Wang S."/>
            <person name="Wang H."/>
            <person name="Wang A."/>
            <person name="Jiang F."/>
            <person name="Liu H."/>
            <person name="Zhao H."/>
            <person name="Xu D."/>
            <person name="Zhang Y."/>
        </authorList>
    </citation>
    <scope>NUCLEOTIDE SEQUENCE [LARGE SCALE GENOMIC DNA]</scope>
    <source>
        <strain evidence="2">cv. Yunnan</strain>
    </source>
</reference>
<reference evidence="1 2" key="2">
    <citation type="journal article" date="2022" name="Mol. Ecol. Resour.">
        <title>The genomes of chicory, endive, great burdock and yacon provide insights into Asteraceae paleo-polyploidization history and plant inulin production.</title>
        <authorList>
            <person name="Fan W."/>
            <person name="Wang S."/>
            <person name="Wang H."/>
            <person name="Wang A."/>
            <person name="Jiang F."/>
            <person name="Liu H."/>
            <person name="Zhao H."/>
            <person name="Xu D."/>
            <person name="Zhang Y."/>
        </authorList>
    </citation>
    <scope>NUCLEOTIDE SEQUENCE [LARGE SCALE GENOMIC DNA]</scope>
    <source>
        <strain evidence="2">cv. Yunnan</strain>
        <tissue evidence="1">Leaves</tissue>
    </source>
</reference>
<sequence length="1146" mass="128583">MDLQMSEKRKRGASTCKKKRSSSDQFGIKFNANGIAIGENAADFMSWVGAEFKNRVPINKVAKDVDSKLYDRIWEYAKETWKISDDHTKHTTLRKGKAKSQKARMSAAKNIDPTRIGRWGYSGLETVFESRWNQLVKSYPELDVVQDDGSKMYFVSRARLNPVTNLYELGPNPQSTGFKTNKKQSRAGESTTATSPRICGSIRVSGSSCNNLTDIESVEKCDLLWPYDPPTPLVLGKGLVHFTTERTLHGRSMKDGFVKVQVDRVEEGCTQMPLLPESCIPGEILNTESLRHSVSVPDYRSHKTVEPSRDSSSTDYRPELADDHFSQNRTEPVQFYQHTELVNVYDQHTESIHDMYKRTSAQCSSSSKVGQTDDNVNFSDTDSAYKNAADRRKIRKLHLDSRKSNNILKTSATKNTLSSSNNSIPTGYGNENVTPHASFTNEETCFSAIHANINRTTPLNAIQISVSNSIYNHTTPLSNTGRLSISSNHLTPSNTSILPQMSSLTKLSKVKSKLLSNARIISPVPMVELTSYEVDVQDNVKNPFIGVSKVPKNSSTSADELLDVQIIQDLKVILLNYFLNITQFNNLFFIITTLSLSDHQIQNPTLCEIEKYLLRNNSSLQRFSSMPYPNHDSVSSLNNRLVSEELSYDITNLGNELNKLIDSLTNEQRFAFDEIMRAVEDNRGGVYFVYGYGGTGKSFLWKTLSSAIRCKGEIVLSVASSGIVSLLLSGGRTAHSRFHIPLNLNEDSLCHIKPGSDVANLLKETKLNIWDEAPMVHKHAFEALDRTMKDIFSSDTSMNSEIPFGGKVIVFGGDFRQILLVVPNGSRQEIVNASLVSSYIWSKCKMLTLTKNMRLTVGSQTSNIEQTNNFVKWLLDLGEGNVGDTNDGEATIDIPEYLVINDSADPISSLMDFVYPSILHHFKDSKFFRERAILSPKNEVVHEINDRFLSLFPGEEKEYLSSDSICQTESSKDLLQENLYSPDVLNGFKISGLPNHRFVLKVGVPVILLRNIDQQNGLCNGTRLQVISLGNRVIEAEIIYGGKIGTCTFIPRINLIPSDKKIPFKFQRRQFPLFVCFAMTINKSQGQSLSRVGLYLKHPVFTHGQLYVALLRVKTRNRVKLPILDKDGKATKQTTNVVYKEIFRNL</sequence>
<proteinExistence type="predicted"/>
<name>A0ACB9IZG7_9ASTR</name>